<proteinExistence type="predicted"/>
<evidence type="ECO:0000313" key="2">
    <source>
        <dbReference type="Proteomes" id="UP001597540"/>
    </source>
</evidence>
<accession>A0ABW5SIH7</accession>
<reference evidence="2" key="1">
    <citation type="journal article" date="2019" name="Int. J. Syst. Evol. Microbiol.">
        <title>The Global Catalogue of Microorganisms (GCM) 10K type strain sequencing project: providing services to taxonomists for standard genome sequencing and annotation.</title>
        <authorList>
            <consortium name="The Broad Institute Genomics Platform"/>
            <consortium name="The Broad Institute Genome Sequencing Center for Infectious Disease"/>
            <person name="Wu L."/>
            <person name="Ma J."/>
        </authorList>
    </citation>
    <scope>NUCLEOTIDE SEQUENCE [LARGE SCALE GENOMIC DNA]</scope>
    <source>
        <strain evidence="2">KCTC 33849</strain>
    </source>
</reference>
<name>A0ABW5SIH7_9BACL</name>
<comment type="caution">
    <text evidence="1">The sequence shown here is derived from an EMBL/GenBank/DDBJ whole genome shotgun (WGS) entry which is preliminary data.</text>
</comment>
<keyword evidence="2" id="KW-1185">Reference proteome</keyword>
<dbReference type="RefSeq" id="WP_083655791.1">
    <property type="nucleotide sequence ID" value="NZ_JBHUMJ010000002.1"/>
</dbReference>
<sequence>MFHVNTFISRPDRKINDLSLLESNIEEYFVQIKNAPEILNLEDLLDFKYLNGAITLKYFQESLLDVTLWDLVDQLWAYILNVIENLMNLGEGETYFPDQPVKLRLNQYLGIKCSMS</sequence>
<organism evidence="1 2">
    <name type="scientific">Paenibacillus shunpengii</name>
    <dbReference type="NCBI Taxonomy" id="2054424"/>
    <lineage>
        <taxon>Bacteria</taxon>
        <taxon>Bacillati</taxon>
        <taxon>Bacillota</taxon>
        <taxon>Bacilli</taxon>
        <taxon>Bacillales</taxon>
        <taxon>Paenibacillaceae</taxon>
        <taxon>Paenibacillus</taxon>
    </lineage>
</organism>
<dbReference type="Proteomes" id="UP001597540">
    <property type="component" value="Unassembled WGS sequence"/>
</dbReference>
<gene>
    <name evidence="1" type="ORF">ACFSVM_00745</name>
</gene>
<protein>
    <submittedName>
        <fullName evidence="1">Uncharacterized protein</fullName>
    </submittedName>
</protein>
<evidence type="ECO:0000313" key="1">
    <source>
        <dbReference type="EMBL" id="MFD2698983.1"/>
    </source>
</evidence>
<dbReference type="EMBL" id="JBHUMJ010000002">
    <property type="protein sequence ID" value="MFD2698983.1"/>
    <property type="molecule type" value="Genomic_DNA"/>
</dbReference>